<dbReference type="AlphaFoldDB" id="A0A538UAT1"/>
<protein>
    <recommendedName>
        <fullName evidence="4">Outer membrane protein beta-barrel domain-containing protein</fullName>
    </recommendedName>
</protein>
<keyword evidence="1" id="KW-0732">Signal</keyword>
<feature type="signal peptide" evidence="1">
    <location>
        <begin position="1"/>
        <end position="26"/>
    </location>
</feature>
<evidence type="ECO:0000313" key="2">
    <source>
        <dbReference type="EMBL" id="TMQ72996.1"/>
    </source>
</evidence>
<gene>
    <name evidence="2" type="ORF">E6K80_01325</name>
</gene>
<dbReference type="EMBL" id="VBPA01000028">
    <property type="protein sequence ID" value="TMQ72996.1"/>
    <property type="molecule type" value="Genomic_DNA"/>
</dbReference>
<sequence>MRSLRHLARLAMGIALLLVVASSAVAAPEIHRLNLILSSNPTQLTATDLNNFIDDYNRTKLATKGLEALGNISFAWYHQAEVRYFLRPNWAVGGGIGQIRAETRREFLPRISQEIVLRADVVSVPVHVGGTYYLAPFTQGDFQARAYLGGGFMSLTNNKIVFEELEFQTDSATTLGHMWFASRYSVMLGAIYRSAIVRGLREVDEIVEHNGVKTVAVVPKEQPSLTLDTGGIGLRMGLAVGF</sequence>
<reference evidence="2 3" key="1">
    <citation type="journal article" date="2019" name="Nat. Microbiol.">
        <title>Mediterranean grassland soil C-N compound turnover is dependent on rainfall and depth, and is mediated by genomically divergent microorganisms.</title>
        <authorList>
            <person name="Diamond S."/>
            <person name="Andeer P.F."/>
            <person name="Li Z."/>
            <person name="Crits-Christoph A."/>
            <person name="Burstein D."/>
            <person name="Anantharaman K."/>
            <person name="Lane K.R."/>
            <person name="Thomas B.C."/>
            <person name="Pan C."/>
            <person name="Northen T.R."/>
            <person name="Banfield J.F."/>
        </authorList>
    </citation>
    <scope>NUCLEOTIDE SEQUENCE [LARGE SCALE GENOMIC DNA]</scope>
    <source>
        <strain evidence="2">WS_10</strain>
    </source>
</reference>
<evidence type="ECO:0000313" key="3">
    <source>
        <dbReference type="Proteomes" id="UP000319836"/>
    </source>
</evidence>
<accession>A0A538UAT1</accession>
<evidence type="ECO:0000256" key="1">
    <source>
        <dbReference type="SAM" id="SignalP"/>
    </source>
</evidence>
<organism evidence="2 3">
    <name type="scientific">Eiseniibacteriota bacterium</name>
    <dbReference type="NCBI Taxonomy" id="2212470"/>
    <lineage>
        <taxon>Bacteria</taxon>
        <taxon>Candidatus Eiseniibacteriota</taxon>
    </lineage>
</organism>
<comment type="caution">
    <text evidence="2">The sequence shown here is derived from an EMBL/GenBank/DDBJ whole genome shotgun (WGS) entry which is preliminary data.</text>
</comment>
<dbReference type="Proteomes" id="UP000319836">
    <property type="component" value="Unassembled WGS sequence"/>
</dbReference>
<evidence type="ECO:0008006" key="4">
    <source>
        <dbReference type="Google" id="ProtNLM"/>
    </source>
</evidence>
<name>A0A538UAT1_UNCEI</name>
<proteinExistence type="predicted"/>
<feature type="chain" id="PRO_5022035133" description="Outer membrane protein beta-barrel domain-containing protein" evidence="1">
    <location>
        <begin position="27"/>
        <end position="242"/>
    </location>
</feature>